<dbReference type="Proteomes" id="UP000624709">
    <property type="component" value="Unassembled WGS sequence"/>
</dbReference>
<gene>
    <name evidence="3" type="ORF">Apa02nite_098660</name>
</gene>
<keyword evidence="2" id="KW-0812">Transmembrane</keyword>
<reference evidence="3 4" key="1">
    <citation type="submission" date="2021-01" db="EMBL/GenBank/DDBJ databases">
        <title>Whole genome shotgun sequence of Actinoplanes palleronii NBRC 14916.</title>
        <authorList>
            <person name="Komaki H."/>
            <person name="Tamura T."/>
        </authorList>
    </citation>
    <scope>NUCLEOTIDE SEQUENCE [LARGE SCALE GENOMIC DNA]</scope>
    <source>
        <strain evidence="3 4">NBRC 14916</strain>
    </source>
</reference>
<keyword evidence="2" id="KW-0472">Membrane</keyword>
<evidence type="ECO:0000256" key="1">
    <source>
        <dbReference type="SAM" id="MobiDB-lite"/>
    </source>
</evidence>
<accession>A0ABQ4BSW2</accession>
<keyword evidence="4" id="KW-1185">Reference proteome</keyword>
<dbReference type="SUPFAM" id="SSF110296">
    <property type="entry name" value="Oligoxyloglucan reducing end-specific cellobiohydrolase"/>
    <property type="match status" value="1"/>
</dbReference>
<sequence length="412" mass="44157">MREPDFERLRSEVGDAVRQPDFFTVRRRARQVRRRRAVTSGAVFLATVLAATSFGYAVRSGPADGGPVGSAASPTDGWPRMSAVTGTGDELYTLMESCENCRAQLYASADDGASWQRRTEPPAAKNSSGMSTVTSLAPGVVVWRDARTVTGAEMVGQTLFDHLSITTDGGRSWRRSAVDTSPVAAVPAGTQPVTCEFLEIKTCVYAAVDPVTGRFAPLARQPVGIKVPDASPFTINMPQDGPLWVSGMDPTTHKPAVATSPDRGQTWRTHVFTDAATISFGKEQQAVAWPLLPQVAAGPGGTAYVRTSRNQTEQDTHYTADGGLTWHGGDTIHDARMHGAFVAADGRPIVRTDTGFLAGDSTGRYTPVPVSGYPETPTQQAQLISPHRYLAAAENGPYLSEDGRTWRQVPLP</sequence>
<evidence type="ECO:0000313" key="4">
    <source>
        <dbReference type="Proteomes" id="UP000624709"/>
    </source>
</evidence>
<evidence type="ECO:0000313" key="3">
    <source>
        <dbReference type="EMBL" id="GIE73758.1"/>
    </source>
</evidence>
<dbReference type="InterPro" id="IPR015943">
    <property type="entry name" value="WD40/YVTN_repeat-like_dom_sf"/>
</dbReference>
<keyword evidence="2" id="KW-1133">Transmembrane helix</keyword>
<proteinExistence type="predicted"/>
<dbReference type="Gene3D" id="2.130.10.10">
    <property type="entry name" value="YVTN repeat-like/Quinoprotein amine dehydrogenase"/>
    <property type="match status" value="1"/>
</dbReference>
<name>A0ABQ4BSW2_9ACTN</name>
<protein>
    <recommendedName>
        <fullName evidence="5">BNR/Asp-box repeat protein</fullName>
    </recommendedName>
</protein>
<dbReference type="RefSeq" id="WP_203831311.1">
    <property type="nucleotide sequence ID" value="NZ_BAAATY010000076.1"/>
</dbReference>
<comment type="caution">
    <text evidence="3">The sequence shown here is derived from an EMBL/GenBank/DDBJ whole genome shotgun (WGS) entry which is preliminary data.</text>
</comment>
<feature type="transmembrane region" description="Helical" evidence="2">
    <location>
        <begin position="37"/>
        <end position="58"/>
    </location>
</feature>
<dbReference type="EMBL" id="BOMS01000188">
    <property type="protein sequence ID" value="GIE73758.1"/>
    <property type="molecule type" value="Genomic_DNA"/>
</dbReference>
<feature type="region of interest" description="Disordered" evidence="1">
    <location>
        <begin position="111"/>
        <end position="131"/>
    </location>
</feature>
<evidence type="ECO:0008006" key="5">
    <source>
        <dbReference type="Google" id="ProtNLM"/>
    </source>
</evidence>
<evidence type="ECO:0000256" key="2">
    <source>
        <dbReference type="SAM" id="Phobius"/>
    </source>
</evidence>
<organism evidence="3 4">
    <name type="scientific">Actinoplanes palleronii</name>
    <dbReference type="NCBI Taxonomy" id="113570"/>
    <lineage>
        <taxon>Bacteria</taxon>
        <taxon>Bacillati</taxon>
        <taxon>Actinomycetota</taxon>
        <taxon>Actinomycetes</taxon>
        <taxon>Micromonosporales</taxon>
        <taxon>Micromonosporaceae</taxon>
        <taxon>Actinoplanes</taxon>
    </lineage>
</organism>